<dbReference type="eggNOG" id="ENOG502SDAD">
    <property type="taxonomic scope" value="Eukaryota"/>
</dbReference>
<accession>B3RUS3</accession>
<dbReference type="CTD" id="6752620"/>
<organism evidence="2 3">
    <name type="scientific">Trichoplax adhaerens</name>
    <name type="common">Trichoplax reptans</name>
    <dbReference type="NCBI Taxonomy" id="10228"/>
    <lineage>
        <taxon>Eukaryota</taxon>
        <taxon>Metazoa</taxon>
        <taxon>Placozoa</taxon>
        <taxon>Uniplacotomia</taxon>
        <taxon>Trichoplacea</taxon>
        <taxon>Trichoplacidae</taxon>
        <taxon>Trichoplax</taxon>
    </lineage>
</organism>
<feature type="region of interest" description="Disordered" evidence="1">
    <location>
        <begin position="109"/>
        <end position="165"/>
    </location>
</feature>
<dbReference type="RefSeq" id="XP_002111905.1">
    <property type="nucleotide sequence ID" value="XM_002111869.1"/>
</dbReference>
<feature type="compositionally biased region" description="Polar residues" evidence="1">
    <location>
        <begin position="156"/>
        <end position="165"/>
    </location>
</feature>
<keyword evidence="3" id="KW-1185">Reference proteome</keyword>
<feature type="compositionally biased region" description="Polar residues" evidence="1">
    <location>
        <begin position="56"/>
        <end position="75"/>
    </location>
</feature>
<dbReference type="OrthoDB" id="10024807at2759"/>
<name>B3RUS3_TRIAD</name>
<feature type="region of interest" description="Disordered" evidence="1">
    <location>
        <begin position="52"/>
        <end position="93"/>
    </location>
</feature>
<gene>
    <name evidence="2" type="ORF">TRIADDRAFT_55393</name>
</gene>
<dbReference type="GeneID" id="6752620"/>
<evidence type="ECO:0008006" key="4">
    <source>
        <dbReference type="Google" id="ProtNLM"/>
    </source>
</evidence>
<dbReference type="AlphaFoldDB" id="B3RUS3"/>
<dbReference type="HOGENOM" id="CLU_1612958_0_0_1"/>
<dbReference type="KEGG" id="tad:TRIADDRAFT_55393"/>
<dbReference type="InParanoid" id="B3RUS3"/>
<protein>
    <recommendedName>
        <fullName evidence="4">PARP-type domain-containing protein</fullName>
    </recommendedName>
</protein>
<sequence>MSDNYWTVSYGVACRTGFSCRECKKVINKNEPIAVRDGRKMRFFYHRQCFSGSGDPRTQSGSTFNQGRLPSNSFQGKAPERKGQGKWSVSSYGYNPSGTTVVETVKASKAPTKTHGTTNAQVKREVSKNNFSSTKSGQKSFQTKSDRIIKSETSKNTRNNFTTMR</sequence>
<dbReference type="EMBL" id="DS985244">
    <property type="protein sequence ID" value="EDV25872.1"/>
    <property type="molecule type" value="Genomic_DNA"/>
</dbReference>
<proteinExistence type="predicted"/>
<reference evidence="2 3" key="1">
    <citation type="journal article" date="2008" name="Nature">
        <title>The Trichoplax genome and the nature of placozoans.</title>
        <authorList>
            <person name="Srivastava M."/>
            <person name="Begovic E."/>
            <person name="Chapman J."/>
            <person name="Putnam N.H."/>
            <person name="Hellsten U."/>
            <person name="Kawashima T."/>
            <person name="Kuo A."/>
            <person name="Mitros T."/>
            <person name="Salamov A."/>
            <person name="Carpenter M.L."/>
            <person name="Signorovitch A.Y."/>
            <person name="Moreno M.A."/>
            <person name="Kamm K."/>
            <person name="Grimwood J."/>
            <person name="Schmutz J."/>
            <person name="Shapiro H."/>
            <person name="Grigoriev I.V."/>
            <person name="Buss L.W."/>
            <person name="Schierwater B."/>
            <person name="Dellaporta S.L."/>
            <person name="Rokhsar D.S."/>
        </authorList>
    </citation>
    <scope>NUCLEOTIDE SEQUENCE [LARGE SCALE GENOMIC DNA]</scope>
    <source>
        <strain evidence="2 3">Grell-BS-1999</strain>
    </source>
</reference>
<dbReference type="Proteomes" id="UP000009022">
    <property type="component" value="Unassembled WGS sequence"/>
</dbReference>
<evidence type="ECO:0000313" key="3">
    <source>
        <dbReference type="Proteomes" id="UP000009022"/>
    </source>
</evidence>
<evidence type="ECO:0000313" key="2">
    <source>
        <dbReference type="EMBL" id="EDV25872.1"/>
    </source>
</evidence>
<feature type="compositionally biased region" description="Basic and acidic residues" evidence="1">
    <location>
        <begin position="144"/>
        <end position="155"/>
    </location>
</feature>
<evidence type="ECO:0000256" key="1">
    <source>
        <dbReference type="SAM" id="MobiDB-lite"/>
    </source>
</evidence>
<feature type="compositionally biased region" description="Polar residues" evidence="1">
    <location>
        <begin position="128"/>
        <end position="143"/>
    </location>
</feature>